<sequence>MQNLTGTSDSCSIPSDKASGSLSSVRIESNRSDTLSFPLSKVAAQILSIISTKGGEGKSTQGAYLAGFTADAGLKTLLIDGDYSQPTSCSIYHLDYEAPCGLYELLTQTVDLNSPDKIISRTCIPNLDVIVSNDPDERLPGEILHIADGRMRLRNVLQHPLFRRYDVIIIDSKGAAGVMTEIVVLAADSVVGVIKPILPDVREFLRGTVRLVNRLLPLRMYGIKIPDIHILINHFENTVLDRQTLRELTGIVEQKKYTGSADINISMLNTTIEKLEVYKRGHATGQPVHRLEYTTDRKSLPAAETIHHLACELFPQWKVLFDDVLRRRPGVSGSPDAVSDANEGASGVQDEEAVCVGCGCTDNNACVNEFREPCHWLKVNHETGLGVCSSCESFLGHPLTDDAE</sequence>
<feature type="domain" description="AAA" evidence="2">
    <location>
        <begin position="45"/>
        <end position="194"/>
    </location>
</feature>
<evidence type="ECO:0000313" key="3">
    <source>
        <dbReference type="EMBL" id="EAA8668743.1"/>
    </source>
</evidence>
<accession>A0A3R0CDE8</accession>
<dbReference type="PANTHER" id="PTHR13696:SF99">
    <property type="entry name" value="COBYRINIC ACID AC-DIAMIDE SYNTHASE"/>
    <property type="match status" value="1"/>
</dbReference>
<dbReference type="Gene3D" id="3.40.50.300">
    <property type="entry name" value="P-loop containing nucleotide triphosphate hydrolases"/>
    <property type="match status" value="1"/>
</dbReference>
<organism evidence="4">
    <name type="scientific">Salmonella enterica</name>
    <name type="common">Salmonella choleraesuis</name>
    <dbReference type="NCBI Taxonomy" id="28901"/>
    <lineage>
        <taxon>Bacteria</taxon>
        <taxon>Pseudomonadati</taxon>
        <taxon>Pseudomonadota</taxon>
        <taxon>Gammaproteobacteria</taxon>
        <taxon>Enterobacterales</taxon>
        <taxon>Enterobacteriaceae</taxon>
        <taxon>Salmonella</taxon>
    </lineage>
</organism>
<proteinExistence type="predicted"/>
<dbReference type="SUPFAM" id="SSF52540">
    <property type="entry name" value="P-loop containing nucleoside triphosphate hydrolases"/>
    <property type="match status" value="1"/>
</dbReference>
<dbReference type="InterPro" id="IPR027417">
    <property type="entry name" value="P-loop_NTPase"/>
</dbReference>
<reference evidence="4" key="1">
    <citation type="submission" date="2018-08" db="EMBL/GenBank/DDBJ databases">
        <authorList>
            <consortium name="GenomeTrakr network: Whole genome sequencing for foodborne pathogen traceback"/>
        </authorList>
    </citation>
    <scope>NUCLEOTIDE SEQUENCE [LARGE SCALE GENOMIC DNA]</scope>
    <source>
        <strain evidence="4">FLUFL-1338</strain>
        <strain evidence="3">FLUFL-367</strain>
    </source>
</reference>
<comment type="caution">
    <text evidence="4">The sequence shown here is derived from an EMBL/GenBank/DDBJ whole genome shotgun (WGS) entry which is preliminary data.</text>
</comment>
<protein>
    <submittedName>
        <fullName evidence="4">ParA family protein</fullName>
    </submittedName>
</protein>
<evidence type="ECO:0000313" key="4">
    <source>
        <dbReference type="EMBL" id="MIK95227.1"/>
    </source>
</evidence>
<dbReference type="EMBL" id="RSMR01000082">
    <property type="protein sequence ID" value="MIK95227.1"/>
    <property type="molecule type" value="Genomic_DNA"/>
</dbReference>
<dbReference type="AlphaFoldDB" id="A0A3R0CDE8"/>
<dbReference type="InterPro" id="IPR050678">
    <property type="entry name" value="DNA_Partitioning_ATPase"/>
</dbReference>
<name>A0A3R0CDE8_SALER</name>
<evidence type="ECO:0000256" key="1">
    <source>
        <dbReference type="SAM" id="MobiDB-lite"/>
    </source>
</evidence>
<dbReference type="Proteomes" id="UP000839834">
    <property type="component" value="Unassembled WGS sequence"/>
</dbReference>
<dbReference type="Pfam" id="PF13614">
    <property type="entry name" value="AAA_31"/>
    <property type="match status" value="1"/>
</dbReference>
<gene>
    <name evidence="4" type="ORF">KO51_28190</name>
    <name evidence="3" type="ORF">NL99_28480</name>
</gene>
<feature type="region of interest" description="Disordered" evidence="1">
    <location>
        <begin position="1"/>
        <end position="24"/>
    </location>
</feature>
<dbReference type="PANTHER" id="PTHR13696">
    <property type="entry name" value="P-LOOP CONTAINING NUCLEOSIDE TRIPHOSPHATE HYDROLASE"/>
    <property type="match status" value="1"/>
</dbReference>
<dbReference type="EMBL" id="AAACVH010000118">
    <property type="protein sequence ID" value="EAA8668743.1"/>
    <property type="molecule type" value="Genomic_DNA"/>
</dbReference>
<dbReference type="InterPro" id="IPR025669">
    <property type="entry name" value="AAA_dom"/>
</dbReference>
<evidence type="ECO:0000259" key="2">
    <source>
        <dbReference type="Pfam" id="PF13614"/>
    </source>
</evidence>
<dbReference type="Proteomes" id="UP000885283">
    <property type="component" value="Unassembled WGS sequence"/>
</dbReference>